<evidence type="ECO:0000256" key="6">
    <source>
        <dbReference type="ARBA" id="ARBA00022777"/>
    </source>
</evidence>
<evidence type="ECO:0000256" key="1">
    <source>
        <dbReference type="ARBA" id="ARBA00000085"/>
    </source>
</evidence>
<keyword evidence="9" id="KW-0812">Transmembrane</keyword>
<evidence type="ECO:0000313" key="12">
    <source>
        <dbReference type="Proteomes" id="UP000262172"/>
    </source>
</evidence>
<comment type="caution">
    <text evidence="11">The sequence shown here is derived from an EMBL/GenBank/DDBJ whole genome shotgun (WGS) entry which is preliminary data.</text>
</comment>
<feature type="transmembrane region" description="Helical" evidence="9">
    <location>
        <begin position="81"/>
        <end position="111"/>
    </location>
</feature>
<dbReference type="AlphaFoldDB" id="A0A371NVP3"/>
<feature type="transmembrane region" description="Helical" evidence="9">
    <location>
        <begin position="131"/>
        <end position="155"/>
    </location>
</feature>
<evidence type="ECO:0000256" key="3">
    <source>
        <dbReference type="ARBA" id="ARBA00022553"/>
    </source>
</evidence>
<dbReference type="GO" id="GO:0000155">
    <property type="term" value="F:phosphorelay sensor kinase activity"/>
    <property type="evidence" value="ECO:0007669"/>
    <property type="project" value="InterPro"/>
</dbReference>
<feature type="domain" description="Histidine kinase/HSP90-like ATPase" evidence="10">
    <location>
        <begin position="290"/>
        <end position="378"/>
    </location>
</feature>
<dbReference type="PANTHER" id="PTHR24421">
    <property type="entry name" value="NITRATE/NITRITE SENSOR PROTEIN NARX-RELATED"/>
    <property type="match status" value="1"/>
</dbReference>
<dbReference type="InterPro" id="IPR003594">
    <property type="entry name" value="HATPase_dom"/>
</dbReference>
<dbReference type="EMBL" id="QUAB01000039">
    <property type="protein sequence ID" value="REJ05870.1"/>
    <property type="molecule type" value="Genomic_DNA"/>
</dbReference>
<dbReference type="GO" id="GO:0005524">
    <property type="term" value="F:ATP binding"/>
    <property type="evidence" value="ECO:0007669"/>
    <property type="project" value="UniProtKB-KW"/>
</dbReference>
<dbReference type="InterPro" id="IPR050482">
    <property type="entry name" value="Sensor_HK_TwoCompSys"/>
</dbReference>
<keyword evidence="12" id="KW-1185">Reference proteome</keyword>
<evidence type="ECO:0000256" key="8">
    <source>
        <dbReference type="ARBA" id="ARBA00023012"/>
    </source>
</evidence>
<gene>
    <name evidence="11" type="ORF">DY023_07935</name>
</gene>
<keyword evidence="9" id="KW-0472">Membrane</keyword>
<dbReference type="OrthoDB" id="5242012at2"/>
<dbReference type="Pfam" id="PF07730">
    <property type="entry name" value="HisKA_3"/>
    <property type="match status" value="1"/>
</dbReference>
<keyword evidence="9" id="KW-1133">Transmembrane helix</keyword>
<evidence type="ECO:0000313" key="11">
    <source>
        <dbReference type="EMBL" id="REJ05870.1"/>
    </source>
</evidence>
<protein>
    <recommendedName>
        <fullName evidence="2">histidine kinase</fullName>
        <ecNumber evidence="2">2.7.13.3</ecNumber>
    </recommendedName>
</protein>
<dbReference type="EC" id="2.7.13.3" evidence="2"/>
<dbReference type="Gene3D" id="1.20.5.1930">
    <property type="match status" value="1"/>
</dbReference>
<keyword evidence="3" id="KW-0597">Phosphoprotein</keyword>
<dbReference type="InterPro" id="IPR011712">
    <property type="entry name" value="Sig_transdc_His_kin_sub3_dim/P"/>
</dbReference>
<keyword evidence="5" id="KW-0547">Nucleotide-binding</keyword>
<dbReference type="GO" id="GO:0016020">
    <property type="term" value="C:membrane"/>
    <property type="evidence" value="ECO:0007669"/>
    <property type="project" value="InterPro"/>
</dbReference>
<dbReference type="PANTHER" id="PTHR24421:SF10">
    <property type="entry name" value="NITRATE_NITRITE SENSOR PROTEIN NARQ"/>
    <property type="match status" value="1"/>
</dbReference>
<organism evidence="11 12">
    <name type="scientific">Microbacterium bovistercoris</name>
    <dbReference type="NCBI Taxonomy" id="2293570"/>
    <lineage>
        <taxon>Bacteria</taxon>
        <taxon>Bacillati</taxon>
        <taxon>Actinomycetota</taxon>
        <taxon>Actinomycetes</taxon>
        <taxon>Micrococcales</taxon>
        <taxon>Microbacteriaceae</taxon>
        <taxon>Microbacterium</taxon>
    </lineage>
</organism>
<keyword evidence="6 11" id="KW-0418">Kinase</keyword>
<dbReference type="Proteomes" id="UP000262172">
    <property type="component" value="Unassembled WGS sequence"/>
</dbReference>
<evidence type="ECO:0000256" key="9">
    <source>
        <dbReference type="SAM" id="Phobius"/>
    </source>
</evidence>
<sequence length="378" mass="39967">MDDPAPSPSTDTPLPRAIVRGAAGALWGVALLPAVLFAVLAAPVHPATTIARWTARRLSWIDGAPRESLPRGGRLFGMHAVMLLLGILNLCVLALLVIGVVSVVQVVTAAATGSGVSVFDAPPGRVTWSTVAVFALPGIVMLFLAASGIGGILWLERRAWSSFARPGAEQLEREITRLSSTLDDVVAAVDGERRRIERDIHDGVQQRVVALSILLARAERAEDAAARDDLLRRGVAETRLVLEDLRTVAWRTYPAMLARDGLLAALEALRDRTPLPIRLDAEVSGARHQAAETAAYFVASEAVTNAIKHGECSSIEIWVRDDGDELTIAVLDDGIGGADASGPGLTGIASRVRAQDGRLRVDSPAGGPTRIEAVLPCA</sequence>
<evidence type="ECO:0000256" key="7">
    <source>
        <dbReference type="ARBA" id="ARBA00022840"/>
    </source>
</evidence>
<evidence type="ECO:0000256" key="5">
    <source>
        <dbReference type="ARBA" id="ARBA00022741"/>
    </source>
</evidence>
<keyword evidence="4" id="KW-0808">Transferase</keyword>
<evidence type="ECO:0000256" key="2">
    <source>
        <dbReference type="ARBA" id="ARBA00012438"/>
    </source>
</evidence>
<dbReference type="SMART" id="SM00387">
    <property type="entry name" value="HATPase_c"/>
    <property type="match status" value="1"/>
</dbReference>
<dbReference type="Gene3D" id="3.30.565.10">
    <property type="entry name" value="Histidine kinase-like ATPase, C-terminal domain"/>
    <property type="match status" value="1"/>
</dbReference>
<accession>A0A371NVP3</accession>
<comment type="catalytic activity">
    <reaction evidence="1">
        <text>ATP + protein L-histidine = ADP + protein N-phospho-L-histidine.</text>
        <dbReference type="EC" id="2.7.13.3"/>
    </reaction>
</comment>
<dbReference type="Pfam" id="PF02518">
    <property type="entry name" value="HATPase_c"/>
    <property type="match status" value="1"/>
</dbReference>
<reference evidence="11 12" key="1">
    <citation type="submission" date="2018-08" db="EMBL/GenBank/DDBJ databases">
        <title>Isolation, diversity and antifungal activity of Actinobacteria from cow dung.</title>
        <authorList>
            <person name="Ling L."/>
        </authorList>
    </citation>
    <scope>NUCLEOTIDE SEQUENCE [LARGE SCALE GENOMIC DNA]</scope>
    <source>
        <strain evidence="11 12">NEAU-LLE</strain>
    </source>
</reference>
<dbReference type="GO" id="GO:0046983">
    <property type="term" value="F:protein dimerization activity"/>
    <property type="evidence" value="ECO:0007669"/>
    <property type="project" value="InterPro"/>
</dbReference>
<keyword evidence="8" id="KW-0902">Two-component regulatory system</keyword>
<name>A0A371NVP3_9MICO</name>
<keyword evidence="7" id="KW-0067">ATP-binding</keyword>
<feature type="transmembrane region" description="Helical" evidence="9">
    <location>
        <begin position="17"/>
        <end position="42"/>
    </location>
</feature>
<evidence type="ECO:0000256" key="4">
    <source>
        <dbReference type="ARBA" id="ARBA00022679"/>
    </source>
</evidence>
<proteinExistence type="predicted"/>
<dbReference type="SUPFAM" id="SSF55874">
    <property type="entry name" value="ATPase domain of HSP90 chaperone/DNA topoisomerase II/histidine kinase"/>
    <property type="match status" value="1"/>
</dbReference>
<dbReference type="InterPro" id="IPR036890">
    <property type="entry name" value="HATPase_C_sf"/>
</dbReference>
<dbReference type="CDD" id="cd16917">
    <property type="entry name" value="HATPase_UhpB-NarQ-NarX-like"/>
    <property type="match status" value="1"/>
</dbReference>
<dbReference type="RefSeq" id="WP_116241802.1">
    <property type="nucleotide sequence ID" value="NZ_QUAB01000039.1"/>
</dbReference>
<evidence type="ECO:0000259" key="10">
    <source>
        <dbReference type="SMART" id="SM00387"/>
    </source>
</evidence>